<proteinExistence type="predicted"/>
<accession>A0A0F9U241</accession>
<evidence type="ECO:0000256" key="1">
    <source>
        <dbReference type="SAM" id="Coils"/>
    </source>
</evidence>
<dbReference type="EMBL" id="LAZR01000215">
    <property type="protein sequence ID" value="KKN81357.1"/>
    <property type="molecule type" value="Genomic_DNA"/>
</dbReference>
<gene>
    <name evidence="3" type="ORF">LCGC14_0319700</name>
</gene>
<evidence type="ECO:0000256" key="2">
    <source>
        <dbReference type="SAM" id="Phobius"/>
    </source>
</evidence>
<comment type="caution">
    <text evidence="3">The sequence shown here is derived from an EMBL/GenBank/DDBJ whole genome shotgun (WGS) entry which is preliminary data.</text>
</comment>
<sequence length="110" mass="12817">MDFLIYIFAIVVVGSAVTWIAWRHCNKPITQEELDDMIRQTRKANAADERHAYQDTKMKLAAIERERDALKIDVDDLAERVWKRLNDVRPMPMPMESVRAVLKDELPHVG</sequence>
<feature type="transmembrane region" description="Helical" evidence="2">
    <location>
        <begin position="6"/>
        <end position="22"/>
    </location>
</feature>
<keyword evidence="2" id="KW-0472">Membrane</keyword>
<keyword evidence="1" id="KW-0175">Coiled coil</keyword>
<name>A0A0F9U241_9ZZZZ</name>
<organism evidence="3">
    <name type="scientific">marine sediment metagenome</name>
    <dbReference type="NCBI Taxonomy" id="412755"/>
    <lineage>
        <taxon>unclassified sequences</taxon>
        <taxon>metagenomes</taxon>
        <taxon>ecological metagenomes</taxon>
    </lineage>
</organism>
<reference evidence="3" key="1">
    <citation type="journal article" date="2015" name="Nature">
        <title>Complex archaea that bridge the gap between prokaryotes and eukaryotes.</title>
        <authorList>
            <person name="Spang A."/>
            <person name="Saw J.H."/>
            <person name="Jorgensen S.L."/>
            <person name="Zaremba-Niedzwiedzka K."/>
            <person name="Martijn J."/>
            <person name="Lind A.E."/>
            <person name="van Eijk R."/>
            <person name="Schleper C."/>
            <person name="Guy L."/>
            <person name="Ettema T.J."/>
        </authorList>
    </citation>
    <scope>NUCLEOTIDE SEQUENCE</scope>
</reference>
<evidence type="ECO:0000313" key="3">
    <source>
        <dbReference type="EMBL" id="KKN81357.1"/>
    </source>
</evidence>
<feature type="coiled-coil region" evidence="1">
    <location>
        <begin position="53"/>
        <end position="80"/>
    </location>
</feature>
<protein>
    <submittedName>
        <fullName evidence="3">Uncharacterized protein</fullName>
    </submittedName>
</protein>
<keyword evidence="2" id="KW-0812">Transmembrane</keyword>
<keyword evidence="2" id="KW-1133">Transmembrane helix</keyword>
<dbReference type="AlphaFoldDB" id="A0A0F9U241"/>